<dbReference type="OrthoDB" id="3191258at2"/>
<dbReference type="Pfam" id="PF13460">
    <property type="entry name" value="NAD_binding_10"/>
    <property type="match status" value="1"/>
</dbReference>
<proteinExistence type="predicted"/>
<gene>
    <name evidence="2" type="ORF">ET445_10745</name>
</gene>
<dbReference type="GO" id="GO:0016646">
    <property type="term" value="F:oxidoreductase activity, acting on the CH-NH group of donors, NAD or NADP as acceptor"/>
    <property type="evidence" value="ECO:0007669"/>
    <property type="project" value="TreeGrafter"/>
</dbReference>
<dbReference type="InterPro" id="IPR016040">
    <property type="entry name" value="NAD(P)-bd_dom"/>
</dbReference>
<dbReference type="AlphaFoldDB" id="A0A4P6FFA9"/>
<name>A0A4P6FFA9_9MICO</name>
<feature type="domain" description="NAD(P)-binding" evidence="1">
    <location>
        <begin position="8"/>
        <end position="196"/>
    </location>
</feature>
<organism evidence="2 3">
    <name type="scientific">Agromyces protaetiae</name>
    <dbReference type="NCBI Taxonomy" id="2509455"/>
    <lineage>
        <taxon>Bacteria</taxon>
        <taxon>Bacillati</taxon>
        <taxon>Actinomycetota</taxon>
        <taxon>Actinomycetes</taxon>
        <taxon>Micrococcales</taxon>
        <taxon>Microbacteriaceae</taxon>
        <taxon>Agromyces</taxon>
    </lineage>
</organism>
<reference evidence="2 3" key="1">
    <citation type="submission" date="2019-01" db="EMBL/GenBank/DDBJ databases">
        <title>Genome sequencing of strain FW100M-8.</title>
        <authorList>
            <person name="Heo J."/>
            <person name="Kim S.-J."/>
            <person name="Kim J.-S."/>
            <person name="Hong S.-B."/>
            <person name="Kwon S.-W."/>
        </authorList>
    </citation>
    <scope>NUCLEOTIDE SEQUENCE [LARGE SCALE GENOMIC DNA]</scope>
    <source>
        <strain evidence="2 3">FW100M-8</strain>
    </source>
</reference>
<dbReference type="PANTHER" id="PTHR43355">
    <property type="entry name" value="FLAVIN REDUCTASE (NADPH)"/>
    <property type="match status" value="1"/>
</dbReference>
<evidence type="ECO:0000313" key="2">
    <source>
        <dbReference type="EMBL" id="QAY73753.1"/>
    </source>
</evidence>
<dbReference type="InterPro" id="IPR036291">
    <property type="entry name" value="NAD(P)-bd_dom_sf"/>
</dbReference>
<evidence type="ECO:0000313" key="3">
    <source>
        <dbReference type="Proteomes" id="UP000291259"/>
    </source>
</evidence>
<dbReference type="RefSeq" id="WP_129191230.1">
    <property type="nucleotide sequence ID" value="NZ_CP035491.1"/>
</dbReference>
<evidence type="ECO:0000259" key="1">
    <source>
        <dbReference type="Pfam" id="PF13460"/>
    </source>
</evidence>
<sequence>MSNITVIGGTGYAGAAIVAEAVKRGHAVTAVSRTAPEQPVDGVAYVQADAAGAERFVAGADVVIGALSPRAGTEGTLRETYTKLARAAADEGARLFIVGGFSSTRPAEGAPRFVEGEIPEAFAAEAREGDSIRELLETSAPDGLDWVFLSPAGSFGAFYPHGEARGTYRTSTGIALFDEQGESKLEAADFALAVLDEIERPAHHRTLLHIAY</sequence>
<dbReference type="InterPro" id="IPR051606">
    <property type="entry name" value="Polyketide_Oxido-like"/>
</dbReference>
<dbReference type="SUPFAM" id="SSF51735">
    <property type="entry name" value="NAD(P)-binding Rossmann-fold domains"/>
    <property type="match status" value="1"/>
</dbReference>
<protein>
    <submittedName>
        <fullName evidence="2">NAD-dependent epimerase</fullName>
    </submittedName>
</protein>
<dbReference type="Gene3D" id="3.40.50.720">
    <property type="entry name" value="NAD(P)-binding Rossmann-like Domain"/>
    <property type="match status" value="1"/>
</dbReference>
<dbReference type="PANTHER" id="PTHR43355:SF2">
    <property type="entry name" value="FLAVIN REDUCTASE (NADPH)"/>
    <property type="match status" value="1"/>
</dbReference>
<dbReference type="Proteomes" id="UP000291259">
    <property type="component" value="Chromosome"/>
</dbReference>
<accession>A0A4P6FFA9</accession>
<keyword evidence="3" id="KW-1185">Reference proteome</keyword>
<dbReference type="KEGG" id="agf:ET445_10745"/>
<dbReference type="EMBL" id="CP035491">
    <property type="protein sequence ID" value="QAY73753.1"/>
    <property type="molecule type" value="Genomic_DNA"/>
</dbReference>